<evidence type="ECO:0000313" key="2">
    <source>
        <dbReference type="Proteomes" id="UP000594261"/>
    </source>
</evidence>
<dbReference type="AlphaFoldDB" id="A0A7N2L2W6"/>
<dbReference type="Gramene" id="QL03p001880:mrna">
    <property type="protein sequence ID" value="QL03p001880:mrna"/>
    <property type="gene ID" value="QL03p001880"/>
</dbReference>
<keyword evidence="2" id="KW-1185">Reference proteome</keyword>
<dbReference type="EMBL" id="LRBV02000003">
    <property type="status" value="NOT_ANNOTATED_CDS"/>
    <property type="molecule type" value="Genomic_DNA"/>
</dbReference>
<organism evidence="1 2">
    <name type="scientific">Quercus lobata</name>
    <name type="common">Valley oak</name>
    <dbReference type="NCBI Taxonomy" id="97700"/>
    <lineage>
        <taxon>Eukaryota</taxon>
        <taxon>Viridiplantae</taxon>
        <taxon>Streptophyta</taxon>
        <taxon>Embryophyta</taxon>
        <taxon>Tracheophyta</taxon>
        <taxon>Spermatophyta</taxon>
        <taxon>Magnoliopsida</taxon>
        <taxon>eudicotyledons</taxon>
        <taxon>Gunneridae</taxon>
        <taxon>Pentapetalae</taxon>
        <taxon>rosids</taxon>
        <taxon>fabids</taxon>
        <taxon>Fagales</taxon>
        <taxon>Fagaceae</taxon>
        <taxon>Quercus</taxon>
    </lineage>
</organism>
<dbReference type="InParanoid" id="A0A7N2L2W6"/>
<name>A0A7N2L2W6_QUELO</name>
<reference evidence="1" key="2">
    <citation type="submission" date="2021-01" db="UniProtKB">
        <authorList>
            <consortium name="EnsemblPlants"/>
        </authorList>
    </citation>
    <scope>IDENTIFICATION</scope>
</reference>
<protein>
    <submittedName>
        <fullName evidence="1">Uncharacterized protein</fullName>
    </submittedName>
</protein>
<reference evidence="1 2" key="1">
    <citation type="journal article" date="2016" name="G3 (Bethesda)">
        <title>First Draft Assembly and Annotation of the Genome of a California Endemic Oak Quercus lobata Nee (Fagaceae).</title>
        <authorList>
            <person name="Sork V.L."/>
            <person name="Fitz-Gibbon S.T."/>
            <person name="Puiu D."/>
            <person name="Crepeau M."/>
            <person name="Gugger P.F."/>
            <person name="Sherman R."/>
            <person name="Stevens K."/>
            <person name="Langley C.H."/>
            <person name="Pellegrini M."/>
            <person name="Salzberg S.L."/>
        </authorList>
    </citation>
    <scope>NUCLEOTIDE SEQUENCE [LARGE SCALE GENOMIC DNA]</scope>
    <source>
        <strain evidence="1 2">cv. SW786</strain>
    </source>
</reference>
<evidence type="ECO:0000313" key="1">
    <source>
        <dbReference type="EnsemblPlants" id="QL03p001880:mrna"/>
    </source>
</evidence>
<dbReference type="Proteomes" id="UP000594261">
    <property type="component" value="Chromosome 3"/>
</dbReference>
<dbReference type="EnsemblPlants" id="QL03p001880:mrna">
    <property type="protein sequence ID" value="QL03p001880:mrna"/>
    <property type="gene ID" value="QL03p001880"/>
</dbReference>
<proteinExistence type="predicted"/>
<sequence>MENATVDCLVDEKTGKWDAEMLEGILILAEAELAKKIPLPRSQTEDVLVGQEVLEEHLVPRSPNKFKNLVWRSCRKSLPTKQNLTQKTIKENPICD</sequence>
<accession>A0A7N2L2W6</accession>